<dbReference type="Proteomes" id="UP000295506">
    <property type="component" value="Unassembled WGS sequence"/>
</dbReference>
<dbReference type="Gene3D" id="1.20.120.530">
    <property type="entry name" value="GntR ligand-binding domain-like"/>
    <property type="match status" value="1"/>
</dbReference>
<keyword evidence="7" id="KW-1185">Reference proteome</keyword>
<evidence type="ECO:0000313" key="6">
    <source>
        <dbReference type="EMBL" id="TDT86276.1"/>
    </source>
</evidence>
<dbReference type="InterPro" id="IPR008920">
    <property type="entry name" value="TF_FadR/GntR_C"/>
</dbReference>
<dbReference type="EMBL" id="SOBK01000014">
    <property type="protein sequence ID" value="TDT86276.1"/>
    <property type="molecule type" value="Genomic_DNA"/>
</dbReference>
<evidence type="ECO:0000256" key="2">
    <source>
        <dbReference type="ARBA" id="ARBA00023125"/>
    </source>
</evidence>
<dbReference type="GO" id="GO:0003677">
    <property type="term" value="F:DNA binding"/>
    <property type="evidence" value="ECO:0007669"/>
    <property type="project" value="UniProtKB-KW"/>
</dbReference>
<dbReference type="Proteomes" id="UP000055611">
    <property type="component" value="Chromosome"/>
</dbReference>
<keyword evidence="3" id="KW-0804">Transcription</keyword>
<dbReference type="InterPro" id="IPR011711">
    <property type="entry name" value="GntR_C"/>
</dbReference>
<evidence type="ECO:0000256" key="1">
    <source>
        <dbReference type="ARBA" id="ARBA00023015"/>
    </source>
</evidence>
<gene>
    <name evidence="5" type="ORF">AWY79_00905</name>
    <name evidence="6" type="ORF">EDC59_11441</name>
</gene>
<evidence type="ECO:0000313" key="5">
    <source>
        <dbReference type="EMBL" id="AMK09763.1"/>
    </source>
</evidence>
<reference evidence="5 7" key="1">
    <citation type="journal article" date="2016" name="Front. Microbiol.">
        <title>Genome Sequence of the Piezophilic, Mesophilic Sulfate-Reducing Bacterium Desulfovibrio indicus J2T.</title>
        <authorList>
            <person name="Cao J."/>
            <person name="Maignien L."/>
            <person name="Shao Z."/>
            <person name="Alain K."/>
            <person name="Jebbar M."/>
        </authorList>
    </citation>
    <scope>NUCLEOTIDE SEQUENCE [LARGE SCALE GENOMIC DNA]</scope>
    <source>
        <strain evidence="5 7">J2</strain>
    </source>
</reference>
<protein>
    <submittedName>
        <fullName evidence="6">FCD domain-containing protein</fullName>
    </submittedName>
</protein>
<dbReference type="Pfam" id="PF07729">
    <property type="entry name" value="FCD"/>
    <property type="match status" value="1"/>
</dbReference>
<dbReference type="AlphaFoldDB" id="A0A140D996"/>
<accession>A0A140D996</accession>
<evidence type="ECO:0000313" key="8">
    <source>
        <dbReference type="Proteomes" id="UP000295506"/>
    </source>
</evidence>
<evidence type="ECO:0000259" key="4">
    <source>
        <dbReference type="Pfam" id="PF07729"/>
    </source>
</evidence>
<evidence type="ECO:0000313" key="7">
    <source>
        <dbReference type="Proteomes" id="UP000055611"/>
    </source>
</evidence>
<reference evidence="6 8" key="2">
    <citation type="submission" date="2019-03" db="EMBL/GenBank/DDBJ databases">
        <title>Genomic Encyclopedia of Type Strains, Phase IV (KMG-IV): sequencing the most valuable type-strain genomes for metagenomic binning, comparative biology and taxonomic classification.</title>
        <authorList>
            <person name="Goeker M."/>
        </authorList>
    </citation>
    <scope>NUCLEOTIDE SEQUENCE [LARGE SCALE GENOMIC DNA]</scope>
    <source>
        <strain evidence="6 8">DSM 101483</strain>
    </source>
</reference>
<feature type="domain" description="GntR C-terminal" evidence="4">
    <location>
        <begin position="7"/>
        <end position="95"/>
    </location>
</feature>
<name>A0A140D996_9BACT</name>
<proteinExistence type="predicted"/>
<dbReference type="EMBL" id="CP014206">
    <property type="protein sequence ID" value="AMK09763.1"/>
    <property type="molecule type" value="Genomic_DNA"/>
</dbReference>
<dbReference type="KEGG" id="dej:AWY79_00905"/>
<keyword evidence="2" id="KW-0238">DNA-binding</keyword>
<sequence length="118" mass="13365">MREPWERAREAGRLTGEDLALIDQEFHAGLVGLMDNSMLDFYFGSINERLFRFRVMDFDETLNSKAIEEVADNHMGIVDALSAGDREEAVGRLKANIAEGLRNVDISLGRALMRTYEL</sequence>
<dbReference type="SUPFAM" id="SSF48008">
    <property type="entry name" value="GntR ligand-binding domain-like"/>
    <property type="match status" value="1"/>
</dbReference>
<organism evidence="6 8">
    <name type="scientific">Pseudodesulfovibrio indicus</name>
    <dbReference type="NCBI Taxonomy" id="1716143"/>
    <lineage>
        <taxon>Bacteria</taxon>
        <taxon>Pseudomonadati</taxon>
        <taxon>Thermodesulfobacteriota</taxon>
        <taxon>Desulfovibrionia</taxon>
        <taxon>Desulfovibrionales</taxon>
        <taxon>Desulfovibrionaceae</taxon>
    </lineage>
</organism>
<keyword evidence="1" id="KW-0805">Transcription regulation</keyword>
<evidence type="ECO:0000256" key="3">
    <source>
        <dbReference type="ARBA" id="ARBA00023163"/>
    </source>
</evidence>